<dbReference type="SMART" id="SM00530">
    <property type="entry name" value="HTH_XRE"/>
    <property type="match status" value="1"/>
</dbReference>
<dbReference type="CDD" id="cd00093">
    <property type="entry name" value="HTH_XRE"/>
    <property type="match status" value="1"/>
</dbReference>
<protein>
    <submittedName>
        <fullName evidence="2">Helix-turn-helix domain-containing protein</fullName>
    </submittedName>
</protein>
<name>A0ABV9JLP1_9GAMM</name>
<dbReference type="Pfam" id="PF01381">
    <property type="entry name" value="HTH_3"/>
    <property type="match status" value="1"/>
</dbReference>
<gene>
    <name evidence="2" type="ORF">ACFO3I_09155</name>
</gene>
<reference evidence="3" key="1">
    <citation type="journal article" date="2019" name="Int. J. Syst. Evol. Microbiol.">
        <title>The Global Catalogue of Microorganisms (GCM) 10K type strain sequencing project: providing services to taxonomists for standard genome sequencing and annotation.</title>
        <authorList>
            <consortium name="The Broad Institute Genomics Platform"/>
            <consortium name="The Broad Institute Genome Sequencing Center for Infectious Disease"/>
            <person name="Wu L."/>
            <person name="Ma J."/>
        </authorList>
    </citation>
    <scope>NUCLEOTIDE SEQUENCE [LARGE SCALE GENOMIC DNA]</scope>
    <source>
        <strain evidence="3">DT28</strain>
    </source>
</reference>
<dbReference type="RefSeq" id="WP_377333568.1">
    <property type="nucleotide sequence ID" value="NZ_JBHSGB010000009.1"/>
</dbReference>
<dbReference type="Proteomes" id="UP001595962">
    <property type="component" value="Unassembled WGS sequence"/>
</dbReference>
<evidence type="ECO:0000313" key="2">
    <source>
        <dbReference type="EMBL" id="MFC4655179.1"/>
    </source>
</evidence>
<feature type="domain" description="HTH cro/C1-type" evidence="1">
    <location>
        <begin position="57"/>
        <end position="112"/>
    </location>
</feature>
<dbReference type="EMBL" id="JBHSGB010000009">
    <property type="protein sequence ID" value="MFC4655179.1"/>
    <property type="molecule type" value="Genomic_DNA"/>
</dbReference>
<dbReference type="Gene3D" id="1.10.260.40">
    <property type="entry name" value="lambda repressor-like DNA-binding domains"/>
    <property type="match status" value="1"/>
</dbReference>
<dbReference type="PROSITE" id="PS50943">
    <property type="entry name" value="HTH_CROC1"/>
    <property type="match status" value="1"/>
</dbReference>
<proteinExistence type="predicted"/>
<sequence length="119" mass="13703">MKELYFLLIGVSLKLLDFYLAGSLSSKTRRTYAPGEQQMKGTKSVISDENKKLCVWLKRQRQEKGHTMRSLSEILGTPHSFIGKVENQERRLDVIEYVRYCHALEIDPMEGLKQVLADA</sequence>
<organism evidence="2 3">
    <name type="scientific">Rheinheimera marina</name>
    <dbReference type="NCBI Taxonomy" id="1774958"/>
    <lineage>
        <taxon>Bacteria</taxon>
        <taxon>Pseudomonadati</taxon>
        <taxon>Pseudomonadota</taxon>
        <taxon>Gammaproteobacteria</taxon>
        <taxon>Chromatiales</taxon>
        <taxon>Chromatiaceae</taxon>
        <taxon>Rheinheimera</taxon>
    </lineage>
</organism>
<keyword evidence="3" id="KW-1185">Reference proteome</keyword>
<dbReference type="InterPro" id="IPR010982">
    <property type="entry name" value="Lambda_DNA-bd_dom_sf"/>
</dbReference>
<dbReference type="InterPro" id="IPR001387">
    <property type="entry name" value="Cro/C1-type_HTH"/>
</dbReference>
<dbReference type="SUPFAM" id="SSF47413">
    <property type="entry name" value="lambda repressor-like DNA-binding domains"/>
    <property type="match status" value="1"/>
</dbReference>
<evidence type="ECO:0000313" key="3">
    <source>
        <dbReference type="Proteomes" id="UP001595962"/>
    </source>
</evidence>
<comment type="caution">
    <text evidence="2">The sequence shown here is derived from an EMBL/GenBank/DDBJ whole genome shotgun (WGS) entry which is preliminary data.</text>
</comment>
<accession>A0ABV9JLP1</accession>
<evidence type="ECO:0000259" key="1">
    <source>
        <dbReference type="PROSITE" id="PS50943"/>
    </source>
</evidence>